<organism evidence="1 2">
    <name type="scientific">Schaalia cardiffensis F0333</name>
    <dbReference type="NCBI Taxonomy" id="888050"/>
    <lineage>
        <taxon>Bacteria</taxon>
        <taxon>Bacillati</taxon>
        <taxon>Actinomycetota</taxon>
        <taxon>Actinomycetes</taxon>
        <taxon>Actinomycetales</taxon>
        <taxon>Actinomycetaceae</taxon>
        <taxon>Schaalia</taxon>
    </lineage>
</organism>
<dbReference type="HOGENOM" id="CLU_3075763_0_0_11"/>
<dbReference type="AlphaFoldDB" id="N6X549"/>
<dbReference type="EMBL" id="AQHZ01000007">
    <property type="protein sequence ID" value="ENO18851.1"/>
    <property type="molecule type" value="Genomic_DNA"/>
</dbReference>
<evidence type="ECO:0000313" key="1">
    <source>
        <dbReference type="EMBL" id="ENO18851.1"/>
    </source>
</evidence>
<name>N6X549_9ACTO</name>
<protein>
    <submittedName>
        <fullName evidence="1">Universal stress protein</fullName>
    </submittedName>
</protein>
<sequence>MEMNSLRELGGSPATMCLKHWPLSGQNRIETVASITKSLEHSMSKQQPMSTD</sequence>
<gene>
    <name evidence="1" type="ORF">HMPREF9004_0521</name>
</gene>
<keyword evidence="2" id="KW-1185">Reference proteome</keyword>
<comment type="caution">
    <text evidence="1">The sequence shown here is derived from an EMBL/GenBank/DDBJ whole genome shotgun (WGS) entry which is preliminary data.</text>
</comment>
<dbReference type="PATRIC" id="fig|888050.3.peg.503"/>
<dbReference type="Proteomes" id="UP000013015">
    <property type="component" value="Unassembled WGS sequence"/>
</dbReference>
<accession>N6X549</accession>
<evidence type="ECO:0000313" key="2">
    <source>
        <dbReference type="Proteomes" id="UP000013015"/>
    </source>
</evidence>
<proteinExistence type="predicted"/>
<reference evidence="1 2" key="1">
    <citation type="submission" date="2013-03" db="EMBL/GenBank/DDBJ databases">
        <title>Reference genome for the Human Microbiome Project.</title>
        <authorList>
            <person name="Aqrawi P."/>
            <person name="Ayvaz T."/>
            <person name="Bess C."/>
            <person name="Blankenburg K."/>
            <person name="Coyle M."/>
            <person name="Deng J."/>
            <person name="Forbes L."/>
            <person name="Fowler G."/>
            <person name="Francisco L."/>
            <person name="Fu Q."/>
            <person name="Gibbs R."/>
            <person name="Gross S."/>
            <person name="Gubbala S."/>
            <person name="Hale W."/>
            <person name="Hemphill L."/>
            <person name="Highlander S."/>
            <person name="Hirani K."/>
            <person name="Jackson L."/>
            <person name="Jakkamsetti A."/>
            <person name="Javaid M."/>
            <person name="Jayaseelan J.C."/>
            <person name="Jiang H."/>
            <person name="Joshi V."/>
            <person name="Korchina V."/>
            <person name="Kovar C."/>
            <person name="Lara F."/>
            <person name="Lee S."/>
            <person name="Liu Y."/>
            <person name="Mata R."/>
            <person name="Mathew T."/>
            <person name="Munidasa M."/>
            <person name="Muzny D."/>
            <person name="Nazareth L."/>
            <person name="Ngo R."/>
            <person name="Nguyen L."/>
            <person name="Nguyen N."/>
            <person name="Okwuonu G."/>
            <person name="Ongeri F."/>
            <person name="Palculict T."/>
            <person name="Patil S."/>
            <person name="Petrosino J."/>
            <person name="Pham C."/>
            <person name="Pham P."/>
            <person name="Pu L.-L."/>
            <person name="Qin X."/>
            <person name="Qu J."/>
            <person name="Reid J."/>
            <person name="Ross M."/>
            <person name="Ruth R."/>
            <person name="Saada N."/>
            <person name="San Lucas F."/>
            <person name="Santibanez J."/>
            <person name="Shang Y."/>
            <person name="Simmons D."/>
            <person name="Song X.-Z."/>
            <person name="Tang L.-Y."/>
            <person name="Thornton R."/>
            <person name="Warren J."/>
            <person name="Weissenberger G."/>
            <person name="Wilczek-Boney K."/>
            <person name="Worley K."/>
            <person name="Youmans B."/>
            <person name="Zhang J."/>
            <person name="Zhang L."/>
            <person name="Zhao Z."/>
            <person name="Zhou C."/>
            <person name="Zhu D."/>
            <person name="Zhu Y."/>
        </authorList>
    </citation>
    <scope>NUCLEOTIDE SEQUENCE [LARGE SCALE GENOMIC DNA]</scope>
    <source>
        <strain evidence="1 2">F0333</strain>
    </source>
</reference>